<reference evidence="13 14" key="1">
    <citation type="submission" date="2015-09" db="EMBL/GenBank/DDBJ databases">
        <authorList>
            <consortium name="Pathogen Informatics"/>
            <person name="Wu L."/>
            <person name="Ma J."/>
        </authorList>
    </citation>
    <scope>NUCLEOTIDE SEQUENCE [LARGE SCALE GENOMIC DNA]</scope>
    <source>
        <strain evidence="13 14">2789STDY5834858</strain>
    </source>
</reference>
<comment type="cofactor">
    <cofactor evidence="11">
        <name>[2Fe-2S] cluster</name>
        <dbReference type="ChEBI" id="CHEBI:190135"/>
    </cofactor>
    <text evidence="11">Binds 1 [2Fe-2S] cluster per subunit.</text>
</comment>
<dbReference type="InterPro" id="IPR037117">
    <property type="entry name" value="Dihydroorotate_DH_ele_sf"/>
</dbReference>
<keyword evidence="4 11" id="KW-0001">2Fe-2S</keyword>
<dbReference type="NCBIfam" id="NF000798">
    <property type="entry name" value="PRK00054.1-3"/>
    <property type="match status" value="1"/>
</dbReference>
<dbReference type="RefSeq" id="WP_055257816.1">
    <property type="nucleotide sequence ID" value="NZ_CABIXL010000002.1"/>
</dbReference>
<evidence type="ECO:0000256" key="11">
    <source>
        <dbReference type="HAMAP-Rule" id="MF_01211"/>
    </source>
</evidence>
<dbReference type="InterPro" id="IPR050353">
    <property type="entry name" value="PyrK_electron_transfer"/>
</dbReference>
<dbReference type="Gene3D" id="2.40.30.10">
    <property type="entry name" value="Translation factors"/>
    <property type="match status" value="1"/>
</dbReference>
<dbReference type="HAMAP" id="MF_01211">
    <property type="entry name" value="DHODB_Fe_S_bind"/>
    <property type="match status" value="1"/>
</dbReference>
<keyword evidence="2 11" id="KW-0813">Transport</keyword>
<evidence type="ECO:0000313" key="14">
    <source>
        <dbReference type="Proteomes" id="UP000095488"/>
    </source>
</evidence>
<name>A0ABP2AQC0_SARVE</name>
<comment type="cofactor">
    <cofactor evidence="11">
        <name>FAD</name>
        <dbReference type="ChEBI" id="CHEBI:57692"/>
    </cofactor>
    <text evidence="11">Binds 1 FAD per subunit.</text>
</comment>
<keyword evidence="5 11" id="KW-0479">Metal-binding</keyword>
<comment type="caution">
    <text evidence="13">The sequence shown here is derived from an EMBL/GenBank/DDBJ whole genome shotgun (WGS) entry which is preliminary data.</text>
</comment>
<feature type="binding site" evidence="11">
    <location>
        <begin position="48"/>
        <end position="51"/>
    </location>
    <ligand>
        <name>FAD</name>
        <dbReference type="ChEBI" id="CHEBI:57692"/>
    </ligand>
</feature>
<comment type="pathway">
    <text evidence="11">Pyrimidine metabolism; UMP biosynthesis via de novo pathway; orotate from (S)-dihydroorotate (NAD(+) route): step 1/1.</text>
</comment>
<dbReference type="PIRSF" id="PIRSF006816">
    <property type="entry name" value="Cyc3_hyd_g"/>
    <property type="match status" value="1"/>
</dbReference>
<keyword evidence="14" id="KW-1185">Reference proteome</keyword>
<dbReference type="Gene3D" id="2.10.240.10">
    <property type="entry name" value="Dihydroorotate dehydrogenase, electron transfer subunit"/>
    <property type="match status" value="1"/>
</dbReference>
<dbReference type="InterPro" id="IPR012165">
    <property type="entry name" value="Cyt_c3_hydrogenase_gsu"/>
</dbReference>
<feature type="binding site" evidence="11">
    <location>
        <position position="221"/>
    </location>
    <ligand>
        <name>[2Fe-2S] cluster</name>
        <dbReference type="ChEBI" id="CHEBI:190135"/>
    </ligand>
</feature>
<keyword evidence="10 11" id="KW-0411">Iron-sulfur</keyword>
<evidence type="ECO:0000256" key="7">
    <source>
        <dbReference type="ARBA" id="ARBA00022975"/>
    </source>
</evidence>
<dbReference type="SUPFAM" id="SSF63380">
    <property type="entry name" value="Riboflavin synthase domain-like"/>
    <property type="match status" value="1"/>
</dbReference>
<dbReference type="Proteomes" id="UP000095488">
    <property type="component" value="Unassembled WGS sequence"/>
</dbReference>
<feature type="binding site" evidence="11">
    <location>
        <begin position="70"/>
        <end position="71"/>
    </location>
    <ligand>
        <name>FAD</name>
        <dbReference type="ChEBI" id="CHEBI:57692"/>
    </ligand>
</feature>
<dbReference type="InterPro" id="IPR023455">
    <property type="entry name" value="Dihydroorotate_DHASE_ETsu"/>
</dbReference>
<dbReference type="InterPro" id="IPR019480">
    <property type="entry name" value="Dihydroorotate_DH_Fe-S-bd"/>
</dbReference>
<keyword evidence="7 11" id="KW-0665">Pyrimidine biosynthesis</keyword>
<dbReference type="PANTHER" id="PTHR43513:SF3">
    <property type="entry name" value="DIHYDROOROTATE DEHYDROGENASE B (NAD(+)), ELECTRON TRANSFER SUBUNIT-RELATED"/>
    <property type="match status" value="1"/>
</dbReference>
<dbReference type="InterPro" id="IPR017938">
    <property type="entry name" value="Riboflavin_synthase-like_b-brl"/>
</dbReference>
<keyword evidence="8 11" id="KW-0249">Electron transport</keyword>
<evidence type="ECO:0000256" key="9">
    <source>
        <dbReference type="ARBA" id="ARBA00023004"/>
    </source>
</evidence>
<sequence length="246" mass="27160">MKMDYLKSEVKENVEICNGIYSLKVIHDTIVKPGQFYMLKPKTAFLGRPISVCEVNGNEITFVYAVVGKGTEEFKTLRNGDIIEIVGPLGNGFDTSKDYGKVALVGGGIGIAPLVELSKALRKNNEDIKMDFYGGYRDDVYLQDVLLKYVDEIRLSTNSGKYGHKGFITDILELSKYDTVLCCGPSVMMEKVVSMCKEKGINVYVSMEKHMACGVGACLVCTCKTKSGNKRTCKDGPVFNGFDVEF</sequence>
<evidence type="ECO:0000256" key="8">
    <source>
        <dbReference type="ARBA" id="ARBA00022982"/>
    </source>
</evidence>
<evidence type="ECO:0000256" key="1">
    <source>
        <dbReference type="ARBA" id="ARBA00006422"/>
    </source>
</evidence>
<feature type="domain" description="FAD-binding FR-type" evidence="12">
    <location>
        <begin position="3"/>
        <end position="95"/>
    </location>
</feature>
<evidence type="ECO:0000259" key="12">
    <source>
        <dbReference type="PROSITE" id="PS51384"/>
    </source>
</evidence>
<evidence type="ECO:0000313" key="13">
    <source>
        <dbReference type="EMBL" id="CUN65982.1"/>
    </source>
</evidence>
<evidence type="ECO:0000256" key="10">
    <source>
        <dbReference type="ARBA" id="ARBA00023014"/>
    </source>
</evidence>
<feature type="binding site" evidence="11">
    <location>
        <position position="218"/>
    </location>
    <ligand>
        <name>[2Fe-2S] cluster</name>
        <dbReference type="ChEBI" id="CHEBI:190135"/>
    </ligand>
</feature>
<evidence type="ECO:0000256" key="5">
    <source>
        <dbReference type="ARBA" id="ARBA00022723"/>
    </source>
</evidence>
<dbReference type="PROSITE" id="PS51384">
    <property type="entry name" value="FAD_FR"/>
    <property type="match status" value="1"/>
</dbReference>
<accession>A0ABP2AQC0</accession>
<evidence type="ECO:0000256" key="3">
    <source>
        <dbReference type="ARBA" id="ARBA00022630"/>
    </source>
</evidence>
<keyword evidence="9 11" id="KW-0408">Iron</keyword>
<evidence type="ECO:0000256" key="6">
    <source>
        <dbReference type="ARBA" id="ARBA00022827"/>
    </source>
</evidence>
<organism evidence="13 14">
    <name type="scientific">Sarcina ventriculi</name>
    <name type="common">Clostridium ventriculi</name>
    <dbReference type="NCBI Taxonomy" id="1267"/>
    <lineage>
        <taxon>Bacteria</taxon>
        <taxon>Bacillati</taxon>
        <taxon>Bacillota</taxon>
        <taxon>Clostridia</taxon>
        <taxon>Eubacteriales</taxon>
        <taxon>Clostridiaceae</taxon>
        <taxon>Sarcina</taxon>
    </lineage>
</organism>
<dbReference type="Pfam" id="PF10418">
    <property type="entry name" value="DHODB_Fe-S_bind"/>
    <property type="match status" value="1"/>
</dbReference>
<evidence type="ECO:0000256" key="2">
    <source>
        <dbReference type="ARBA" id="ARBA00022448"/>
    </source>
</evidence>
<dbReference type="CDD" id="cd06218">
    <property type="entry name" value="DHOD_e_trans"/>
    <property type="match status" value="1"/>
</dbReference>
<dbReference type="SUPFAM" id="SSF52343">
    <property type="entry name" value="Ferredoxin reductase-like, C-terminal NADP-linked domain"/>
    <property type="match status" value="1"/>
</dbReference>
<keyword evidence="3 11" id="KW-0285">Flavoprotein</keyword>
<dbReference type="Gene3D" id="3.40.50.80">
    <property type="entry name" value="Nucleotide-binding domain of ferredoxin-NADP reductase (FNR) module"/>
    <property type="match status" value="1"/>
</dbReference>
<comment type="similarity">
    <text evidence="1 11">Belongs to the PyrK family.</text>
</comment>
<comment type="function">
    <text evidence="11">Responsible for channeling the electrons from the oxidation of dihydroorotate from the FMN redox center in the PyrD type B subunit to the ultimate electron acceptor NAD(+).</text>
</comment>
<dbReference type="InterPro" id="IPR039261">
    <property type="entry name" value="FNR_nucleotide-bd"/>
</dbReference>
<feature type="binding site" evidence="11">
    <location>
        <position position="233"/>
    </location>
    <ligand>
        <name>[2Fe-2S] cluster</name>
        <dbReference type="ChEBI" id="CHEBI:190135"/>
    </ligand>
</feature>
<keyword evidence="6 11" id="KW-0274">FAD</keyword>
<protein>
    <recommendedName>
        <fullName evidence="11">Dihydroorotate dehydrogenase B (NAD(+)), electron transfer subunit</fullName>
    </recommendedName>
    <alternativeName>
        <fullName evidence="11">Dihydroorotate oxidase B, electron transfer subunit</fullName>
    </alternativeName>
</protein>
<gene>
    <name evidence="13" type="primary">pyrK_3</name>
    <name evidence="11" type="synonym">pyrK</name>
    <name evidence="13" type="ORF">ERS852473_00774</name>
</gene>
<feature type="binding site" evidence="11">
    <location>
        <position position="213"/>
    </location>
    <ligand>
        <name>[2Fe-2S] cluster</name>
        <dbReference type="ChEBI" id="CHEBI:190135"/>
    </ligand>
</feature>
<comment type="subunit">
    <text evidence="11">Heterotetramer of 2 PyrK and 2 PyrD type B subunits.</text>
</comment>
<evidence type="ECO:0000256" key="4">
    <source>
        <dbReference type="ARBA" id="ARBA00022714"/>
    </source>
</evidence>
<comment type="caution">
    <text evidence="11">Lacks conserved residue(s) required for the propagation of feature annotation.</text>
</comment>
<dbReference type="PANTHER" id="PTHR43513">
    <property type="entry name" value="DIHYDROOROTATE DEHYDROGENASE B (NAD(+)), ELECTRON TRANSFER SUBUNIT"/>
    <property type="match status" value="1"/>
</dbReference>
<dbReference type="InterPro" id="IPR017927">
    <property type="entry name" value="FAD-bd_FR_type"/>
</dbReference>
<dbReference type="EMBL" id="CYZR01000002">
    <property type="protein sequence ID" value="CUN65982.1"/>
    <property type="molecule type" value="Genomic_DNA"/>
</dbReference>
<proteinExistence type="inferred from homology"/>